<accession>A0ABP0PUE1</accession>
<evidence type="ECO:0000313" key="2">
    <source>
        <dbReference type="EMBL" id="CAK9079203.1"/>
    </source>
</evidence>
<keyword evidence="3" id="KW-1185">Reference proteome</keyword>
<protein>
    <submittedName>
        <fullName evidence="2">Uncharacterized protein</fullName>
    </submittedName>
</protein>
<evidence type="ECO:0000313" key="3">
    <source>
        <dbReference type="Proteomes" id="UP001642464"/>
    </source>
</evidence>
<comment type="caution">
    <text evidence="2">The sequence shown here is derived from an EMBL/GenBank/DDBJ whole genome shotgun (WGS) entry which is preliminary data.</text>
</comment>
<sequence>MACSELDFSDPATPAKLKPLHGLLDKAWMLPIHITFDMDTTSRSFRNLALSYRGSERQAPNTLQLALRFSRIMEIREAEGCHPPGTTTEERLRAVTADFNDSPGLQSKHQLDEDKIRSIYNIIAGTTPDARAVMRAHVDHFKWSQCAFSTEQLRSQRWMLGASPKSSGCPGELKKCLTVTEQSQTIHFRLVIHSFVESTRRLRASSRAKMRLNSQSFDAYSDYACVMSYTLDEARKLSSFTEEKEETIMKAIMQKQDYFSDVEAVVTAKLATWKVQHLGVWSDLVEVAAPSAPVLSASELMDLEDEAQAARFREARAKLAQDTADMCQFNAKAEENKRRAHVVTVLHEKAQVQQGKELCEIFMERSCRVSLVSDKTPLDPKMETMLRQLAATKKVATNELDTILYIDCTKMGVVSQANINMIGEMSEKVLSRNPERSVLVLIPPLLVGSDSSGSLRQTTRKLEDKLMNHRVDLRPFTLNMSLEDLHQNRQLPGAFLCFLGIVDTTLPLRGTAHRAVRGTPEAEHSVNMFCSSQLWLRQALPPNKFPVALAEKEFVVPGSADALLSHDARRNLTDLQETAQWCGGIMPPKHIFESLTSNLKGSHGVLVVHPTAYDGCVELAALQMGFWVTGTSGSDVNYRSAKEIVKEHLLQDINQEDLPKAVSKPELRLCSLVDNKLIVPQDVRAHFMKCPIYGPEWRSLMAQFDKDWGAPATATPATPAANLKAESVKTEGPGTKTESKEEAFDWDTCFKDSPKKLETLKAKFPSDLMELPGPMAATSFFVAPGPQLFILAKEACEVRAVDGPFLSYGAGVWITGDKVTKFVANNPGKGVPCGFQDDQVVVTMEENSKDGPLCSLRDALQQVEKNGLVDFSVGGHTCVRPPEVQQGMCDDRFVISADNSNPLLFKPNAIQTKSLKAANLASHFSWEAMQASPLELVWRLRLYTTEKCVAPAKPLWYLPGDLKMAKDVCQRLI</sequence>
<proteinExistence type="predicted"/>
<reference evidence="2 3" key="1">
    <citation type="submission" date="2024-02" db="EMBL/GenBank/DDBJ databases">
        <authorList>
            <person name="Chen Y."/>
            <person name="Shah S."/>
            <person name="Dougan E. K."/>
            <person name="Thang M."/>
            <person name="Chan C."/>
        </authorList>
    </citation>
    <scope>NUCLEOTIDE SEQUENCE [LARGE SCALE GENOMIC DNA]</scope>
</reference>
<name>A0ABP0PUE1_9DINO</name>
<evidence type="ECO:0000256" key="1">
    <source>
        <dbReference type="SAM" id="MobiDB-lite"/>
    </source>
</evidence>
<gene>
    <name evidence="2" type="ORF">SCF082_LOCUS37809</name>
</gene>
<feature type="region of interest" description="Disordered" evidence="1">
    <location>
        <begin position="715"/>
        <end position="741"/>
    </location>
</feature>
<dbReference type="Proteomes" id="UP001642464">
    <property type="component" value="Unassembled WGS sequence"/>
</dbReference>
<dbReference type="EMBL" id="CAXAMM010038580">
    <property type="protein sequence ID" value="CAK9079203.1"/>
    <property type="molecule type" value="Genomic_DNA"/>
</dbReference>
<organism evidence="2 3">
    <name type="scientific">Durusdinium trenchii</name>
    <dbReference type="NCBI Taxonomy" id="1381693"/>
    <lineage>
        <taxon>Eukaryota</taxon>
        <taxon>Sar</taxon>
        <taxon>Alveolata</taxon>
        <taxon>Dinophyceae</taxon>
        <taxon>Suessiales</taxon>
        <taxon>Symbiodiniaceae</taxon>
        <taxon>Durusdinium</taxon>
    </lineage>
</organism>